<protein>
    <recommendedName>
        <fullName evidence="1">CHK kinase-like domain-containing protein</fullName>
    </recommendedName>
</protein>
<dbReference type="SMART" id="SM00587">
    <property type="entry name" value="CHK"/>
    <property type="match status" value="1"/>
</dbReference>
<accession>A0AAV8YIT7</accession>
<proteinExistence type="predicted"/>
<comment type="caution">
    <text evidence="2">The sequence shown here is derived from an EMBL/GenBank/DDBJ whole genome shotgun (WGS) entry which is preliminary data.</text>
</comment>
<dbReference type="InterPro" id="IPR011009">
    <property type="entry name" value="Kinase-like_dom_sf"/>
</dbReference>
<name>A0AAV8YIT7_9CUCU</name>
<dbReference type="InterPro" id="IPR004119">
    <property type="entry name" value="EcKL"/>
</dbReference>
<sequence length="309" mass="35439">MENLKESGYINVDRHVGFDLDTGELILKDLAAFHAVPLALKLKKPEVFDEKVRPYLTKFTPPDPPANGENGQTMDSIVIEMLQESDKCIPHVSKVRALLKRTKEIRMIPPNEPFATVVHGDMWVNNTMVKFVNGKPVKNKLVDFQVCDYGSPATDLFFFLFSSIRLRVLQDHFDDLVKFYHNHFISHLDKLGCDIAPFNYHNFLEEMRFATENELQHSLIMTLFIVFGKKGGPSQEFNHEEPLDLEKMKREMTLEAKEKIRFMVQVCGKKGFLTHRITNACNLFTIQKTSKKTSSNLAMNERDGNSGNV</sequence>
<evidence type="ECO:0000313" key="2">
    <source>
        <dbReference type="EMBL" id="KAJ8951352.1"/>
    </source>
</evidence>
<dbReference type="Gene3D" id="3.90.1200.10">
    <property type="match status" value="1"/>
</dbReference>
<dbReference type="AlphaFoldDB" id="A0AAV8YIT7"/>
<dbReference type="SUPFAM" id="SSF56112">
    <property type="entry name" value="Protein kinase-like (PK-like)"/>
    <property type="match status" value="1"/>
</dbReference>
<feature type="domain" description="CHK kinase-like" evidence="1">
    <location>
        <begin position="1"/>
        <end position="190"/>
    </location>
</feature>
<reference evidence="2" key="1">
    <citation type="journal article" date="2023" name="Insect Mol. Biol.">
        <title>Genome sequencing provides insights into the evolution of gene families encoding plant cell wall-degrading enzymes in longhorned beetles.</title>
        <authorList>
            <person name="Shin N.R."/>
            <person name="Okamura Y."/>
            <person name="Kirsch R."/>
            <person name="Pauchet Y."/>
        </authorList>
    </citation>
    <scope>NUCLEOTIDE SEQUENCE</scope>
    <source>
        <strain evidence="2">AMC_N1</strain>
    </source>
</reference>
<evidence type="ECO:0000313" key="3">
    <source>
        <dbReference type="Proteomes" id="UP001162162"/>
    </source>
</evidence>
<organism evidence="2 3">
    <name type="scientific">Aromia moschata</name>
    <dbReference type="NCBI Taxonomy" id="1265417"/>
    <lineage>
        <taxon>Eukaryota</taxon>
        <taxon>Metazoa</taxon>
        <taxon>Ecdysozoa</taxon>
        <taxon>Arthropoda</taxon>
        <taxon>Hexapoda</taxon>
        <taxon>Insecta</taxon>
        <taxon>Pterygota</taxon>
        <taxon>Neoptera</taxon>
        <taxon>Endopterygota</taxon>
        <taxon>Coleoptera</taxon>
        <taxon>Polyphaga</taxon>
        <taxon>Cucujiformia</taxon>
        <taxon>Chrysomeloidea</taxon>
        <taxon>Cerambycidae</taxon>
        <taxon>Cerambycinae</taxon>
        <taxon>Callichromatini</taxon>
        <taxon>Aromia</taxon>
    </lineage>
</organism>
<keyword evidence="3" id="KW-1185">Reference proteome</keyword>
<dbReference type="PANTHER" id="PTHR11012:SF55">
    <property type="entry name" value="BHLH DOMAIN-CONTAINING PROTEIN"/>
    <property type="match status" value="1"/>
</dbReference>
<evidence type="ECO:0000259" key="1">
    <source>
        <dbReference type="SMART" id="SM00587"/>
    </source>
</evidence>
<dbReference type="InterPro" id="IPR015897">
    <property type="entry name" value="CHK_kinase-like"/>
</dbReference>
<dbReference type="EMBL" id="JAPWTK010000086">
    <property type="protein sequence ID" value="KAJ8951352.1"/>
    <property type="molecule type" value="Genomic_DNA"/>
</dbReference>
<dbReference type="PANTHER" id="PTHR11012">
    <property type="entry name" value="PROTEIN KINASE-LIKE DOMAIN-CONTAINING"/>
    <property type="match status" value="1"/>
</dbReference>
<dbReference type="Proteomes" id="UP001162162">
    <property type="component" value="Unassembled WGS sequence"/>
</dbReference>
<dbReference type="Pfam" id="PF02958">
    <property type="entry name" value="EcKL"/>
    <property type="match status" value="1"/>
</dbReference>
<gene>
    <name evidence="2" type="ORF">NQ318_009288</name>
</gene>